<dbReference type="AlphaFoldDB" id="A0A6A6NU26"/>
<evidence type="ECO:0000256" key="1">
    <source>
        <dbReference type="SAM" id="MobiDB-lite"/>
    </source>
</evidence>
<reference evidence="2" key="1">
    <citation type="journal article" date="2020" name="Stud. Mycol.">
        <title>101 Dothideomycetes genomes: a test case for predicting lifestyles and emergence of pathogens.</title>
        <authorList>
            <person name="Haridas S."/>
            <person name="Albert R."/>
            <person name="Binder M."/>
            <person name="Bloem J."/>
            <person name="Labutti K."/>
            <person name="Salamov A."/>
            <person name="Andreopoulos B."/>
            <person name="Baker S."/>
            <person name="Barry K."/>
            <person name="Bills G."/>
            <person name="Bluhm B."/>
            <person name="Cannon C."/>
            <person name="Castanera R."/>
            <person name="Culley D."/>
            <person name="Daum C."/>
            <person name="Ezra D."/>
            <person name="Gonzalez J."/>
            <person name="Henrissat B."/>
            <person name="Kuo A."/>
            <person name="Liang C."/>
            <person name="Lipzen A."/>
            <person name="Lutzoni F."/>
            <person name="Magnuson J."/>
            <person name="Mondo S."/>
            <person name="Nolan M."/>
            <person name="Ohm R."/>
            <person name="Pangilinan J."/>
            <person name="Park H.-J."/>
            <person name="Ramirez L."/>
            <person name="Alfaro M."/>
            <person name="Sun H."/>
            <person name="Tritt A."/>
            <person name="Yoshinaga Y."/>
            <person name="Zwiers L.-H."/>
            <person name="Turgeon B."/>
            <person name="Goodwin S."/>
            <person name="Spatafora J."/>
            <person name="Crous P."/>
            <person name="Grigoriev I."/>
        </authorList>
    </citation>
    <scope>NUCLEOTIDE SEQUENCE</scope>
    <source>
        <strain evidence="2">ATCC 16933</strain>
    </source>
</reference>
<feature type="compositionally biased region" description="Polar residues" evidence="1">
    <location>
        <begin position="92"/>
        <end position="109"/>
    </location>
</feature>
<name>A0A6A6NU26_9PEZI</name>
<feature type="region of interest" description="Disordered" evidence="1">
    <location>
        <begin position="42"/>
        <end position="61"/>
    </location>
</feature>
<accession>A0A6A6NU26</accession>
<dbReference type="EMBL" id="MU001687">
    <property type="protein sequence ID" value="KAF2455251.1"/>
    <property type="molecule type" value="Genomic_DNA"/>
</dbReference>
<evidence type="ECO:0000313" key="2">
    <source>
        <dbReference type="EMBL" id="KAF2455251.1"/>
    </source>
</evidence>
<protein>
    <submittedName>
        <fullName evidence="2">Uncharacterized protein</fullName>
    </submittedName>
</protein>
<gene>
    <name evidence="2" type="ORF">BDY21DRAFT_350265</name>
</gene>
<sequence>MLLASVDMSIAESAVEPGMGDEGWMHSCGAVADRVTALGNRGGSCSGVAESGGRSSPSWGAACGPSATTLPLLLHSLSPSSSSEAEKVLGPSSGSSPRDWASSGSQTRLNFHRLGRPGVDHRFRRTGGVLGGSGSSTWKPRLNGQGVLSYCSTSSSTPLNASTLALLSSSSKGSSTRQ</sequence>
<keyword evidence="3" id="KW-1185">Reference proteome</keyword>
<evidence type="ECO:0000313" key="3">
    <source>
        <dbReference type="Proteomes" id="UP000799766"/>
    </source>
</evidence>
<organism evidence="2 3">
    <name type="scientific">Lineolata rhizophorae</name>
    <dbReference type="NCBI Taxonomy" id="578093"/>
    <lineage>
        <taxon>Eukaryota</taxon>
        <taxon>Fungi</taxon>
        <taxon>Dikarya</taxon>
        <taxon>Ascomycota</taxon>
        <taxon>Pezizomycotina</taxon>
        <taxon>Dothideomycetes</taxon>
        <taxon>Dothideomycetes incertae sedis</taxon>
        <taxon>Lineolatales</taxon>
        <taxon>Lineolataceae</taxon>
        <taxon>Lineolata</taxon>
    </lineage>
</organism>
<feature type="region of interest" description="Disordered" evidence="1">
    <location>
        <begin position="81"/>
        <end position="138"/>
    </location>
</feature>
<proteinExistence type="predicted"/>
<dbReference type="Proteomes" id="UP000799766">
    <property type="component" value="Unassembled WGS sequence"/>
</dbReference>